<dbReference type="Proteomes" id="UP001580346">
    <property type="component" value="Unassembled WGS sequence"/>
</dbReference>
<feature type="transmembrane region" description="Helical" evidence="1">
    <location>
        <begin position="137"/>
        <end position="158"/>
    </location>
</feature>
<reference evidence="2 3" key="1">
    <citation type="submission" date="2024-09" db="EMBL/GenBank/DDBJ databases">
        <title>Paenibacillus zeirhizospherea sp. nov., isolated from surface of the maize (Zea mays) roots in a horticulture field, Hungary.</title>
        <authorList>
            <person name="Marton D."/>
            <person name="Farkas M."/>
            <person name="Bedics A."/>
            <person name="Toth E."/>
            <person name="Tancsics A."/>
            <person name="Boka K."/>
            <person name="Maroti G."/>
            <person name="Kriszt B."/>
            <person name="Cserhati M."/>
        </authorList>
    </citation>
    <scope>NUCLEOTIDE SEQUENCE [LARGE SCALE GENOMIC DNA]</scope>
    <source>
        <strain evidence="2 3">KCTC 33519</strain>
    </source>
</reference>
<dbReference type="EMBL" id="JBHHMI010000002">
    <property type="protein sequence ID" value="MFB5265949.1"/>
    <property type="molecule type" value="Genomic_DNA"/>
</dbReference>
<gene>
    <name evidence="2" type="ORF">ACE41H_03995</name>
</gene>
<protein>
    <submittedName>
        <fullName evidence="2">DUF1405 domain-containing protein</fullName>
    </submittedName>
</protein>
<feature type="transmembrane region" description="Helical" evidence="1">
    <location>
        <begin position="48"/>
        <end position="74"/>
    </location>
</feature>
<accession>A0ABV5AP24</accession>
<keyword evidence="1" id="KW-0812">Transmembrane</keyword>
<evidence type="ECO:0000313" key="3">
    <source>
        <dbReference type="Proteomes" id="UP001580346"/>
    </source>
</evidence>
<evidence type="ECO:0000256" key="1">
    <source>
        <dbReference type="SAM" id="Phobius"/>
    </source>
</evidence>
<comment type="caution">
    <text evidence="2">The sequence shown here is derived from an EMBL/GenBank/DDBJ whole genome shotgun (WGS) entry which is preliminary data.</text>
</comment>
<name>A0ABV5AP24_9BACL</name>
<keyword evidence="3" id="KW-1185">Reference proteome</keyword>
<dbReference type="PANTHER" id="PTHR40042:SF1">
    <property type="entry name" value="DUF1405 DOMAIN-CONTAINING PROTEIN"/>
    <property type="match status" value="1"/>
</dbReference>
<sequence>MSITFLWSRELLLNRYFLWLLFWCNLLGTVGGYVWYDNQLAYTWDRYPHWLIVFVPDSPTASLFFTIALLFLLFPPVSRGWTVLRHLVEGLAVVTSVKYGIWASAIIFAGASQGGAIGSLDWMLVASHTIMAVEALVYIRFFAVRSAGLTVALLWTLLNDLMDYTYGINPWLPRELFDDVPAVRNFTVALTLASAAACWLVMALSRRRAGTS</sequence>
<dbReference type="PANTHER" id="PTHR40042">
    <property type="entry name" value="HYPOTHETICAL MEMBRANE SPANNING PROTEIN"/>
    <property type="match status" value="1"/>
</dbReference>
<evidence type="ECO:0000313" key="2">
    <source>
        <dbReference type="EMBL" id="MFB5265949.1"/>
    </source>
</evidence>
<keyword evidence="1" id="KW-0472">Membrane</keyword>
<feature type="transmembrane region" description="Helical" evidence="1">
    <location>
        <begin position="186"/>
        <end position="204"/>
    </location>
</feature>
<feature type="transmembrane region" description="Helical" evidence="1">
    <location>
        <begin position="16"/>
        <end position="36"/>
    </location>
</feature>
<dbReference type="InterPro" id="IPR009845">
    <property type="entry name" value="DUF1405"/>
</dbReference>
<proteinExistence type="predicted"/>
<feature type="transmembrane region" description="Helical" evidence="1">
    <location>
        <begin position="101"/>
        <end position="125"/>
    </location>
</feature>
<dbReference type="RefSeq" id="WP_375353500.1">
    <property type="nucleotide sequence ID" value="NZ_JBHHMI010000002.1"/>
</dbReference>
<keyword evidence="1" id="KW-1133">Transmembrane helix</keyword>
<organism evidence="2 3">
    <name type="scientific">Paenibacillus enshidis</name>
    <dbReference type="NCBI Taxonomy" id="1458439"/>
    <lineage>
        <taxon>Bacteria</taxon>
        <taxon>Bacillati</taxon>
        <taxon>Bacillota</taxon>
        <taxon>Bacilli</taxon>
        <taxon>Bacillales</taxon>
        <taxon>Paenibacillaceae</taxon>
        <taxon>Paenibacillus</taxon>
    </lineage>
</organism>
<dbReference type="Pfam" id="PF07187">
    <property type="entry name" value="DUF1405"/>
    <property type="match status" value="1"/>
</dbReference>